<organism evidence="1 2">
    <name type="scientific">Trifolium medium</name>
    <dbReference type="NCBI Taxonomy" id="97028"/>
    <lineage>
        <taxon>Eukaryota</taxon>
        <taxon>Viridiplantae</taxon>
        <taxon>Streptophyta</taxon>
        <taxon>Embryophyta</taxon>
        <taxon>Tracheophyta</taxon>
        <taxon>Spermatophyta</taxon>
        <taxon>Magnoliopsida</taxon>
        <taxon>eudicotyledons</taxon>
        <taxon>Gunneridae</taxon>
        <taxon>Pentapetalae</taxon>
        <taxon>rosids</taxon>
        <taxon>fabids</taxon>
        <taxon>Fabales</taxon>
        <taxon>Fabaceae</taxon>
        <taxon>Papilionoideae</taxon>
        <taxon>50 kb inversion clade</taxon>
        <taxon>NPAAA clade</taxon>
        <taxon>Hologalegina</taxon>
        <taxon>IRL clade</taxon>
        <taxon>Trifolieae</taxon>
        <taxon>Trifolium</taxon>
    </lineage>
</organism>
<reference evidence="1 2" key="1">
    <citation type="journal article" date="2018" name="Front. Plant Sci.">
        <title>Red Clover (Trifolium pratense) and Zigzag Clover (T. medium) - A Picture of Genomic Similarities and Differences.</title>
        <authorList>
            <person name="Dluhosova J."/>
            <person name="Istvanek J."/>
            <person name="Nedelnik J."/>
            <person name="Repkova J."/>
        </authorList>
    </citation>
    <scope>NUCLEOTIDE SEQUENCE [LARGE SCALE GENOMIC DNA]</scope>
    <source>
        <strain evidence="2">cv. 10/8</strain>
        <tissue evidence="1">Leaf</tissue>
    </source>
</reference>
<proteinExistence type="predicted"/>
<accession>A0A392RQP9</accession>
<dbReference type="AlphaFoldDB" id="A0A392RQP9"/>
<dbReference type="Proteomes" id="UP000265520">
    <property type="component" value="Unassembled WGS sequence"/>
</dbReference>
<evidence type="ECO:0000313" key="2">
    <source>
        <dbReference type="Proteomes" id="UP000265520"/>
    </source>
</evidence>
<dbReference type="EMBL" id="LXQA010249469">
    <property type="protein sequence ID" value="MCI37886.1"/>
    <property type="molecule type" value="Genomic_DNA"/>
</dbReference>
<keyword evidence="2" id="KW-1185">Reference proteome</keyword>
<evidence type="ECO:0000313" key="1">
    <source>
        <dbReference type="EMBL" id="MCI37886.1"/>
    </source>
</evidence>
<feature type="non-terminal residue" evidence="1">
    <location>
        <position position="52"/>
    </location>
</feature>
<name>A0A392RQP9_9FABA</name>
<comment type="caution">
    <text evidence="1">The sequence shown here is derived from an EMBL/GenBank/DDBJ whole genome shotgun (WGS) entry which is preliminary data.</text>
</comment>
<sequence length="52" mass="6043">MEISMFEGVGDACWWVLCTDKYFAAKGTPETEKLAEVATAFRGYHYYILCYY</sequence>
<protein>
    <submittedName>
        <fullName evidence="1">Uncharacterized protein</fullName>
    </submittedName>
</protein>